<keyword evidence="1" id="KW-1133">Transmembrane helix</keyword>
<keyword evidence="3" id="KW-1185">Reference proteome</keyword>
<gene>
    <name evidence="2" type="ORF">J2X01_004002</name>
</gene>
<feature type="transmembrane region" description="Helical" evidence="1">
    <location>
        <begin position="12"/>
        <end position="33"/>
    </location>
</feature>
<dbReference type="Proteomes" id="UP001252243">
    <property type="component" value="Unassembled WGS sequence"/>
</dbReference>
<evidence type="ECO:0008006" key="4">
    <source>
        <dbReference type="Google" id="ProtNLM"/>
    </source>
</evidence>
<comment type="caution">
    <text evidence="2">The sequence shown here is derived from an EMBL/GenBank/DDBJ whole genome shotgun (WGS) entry which is preliminary data.</text>
</comment>
<reference evidence="2 3" key="1">
    <citation type="submission" date="2023-07" db="EMBL/GenBank/DDBJ databases">
        <title>Sorghum-associated microbial communities from plants grown in Nebraska, USA.</title>
        <authorList>
            <person name="Schachtman D."/>
        </authorList>
    </citation>
    <scope>NUCLEOTIDE SEQUENCE [LARGE SCALE GENOMIC DNA]</scope>
    <source>
        <strain evidence="2 3">BE167</strain>
    </source>
</reference>
<keyword evidence="1" id="KW-0812">Transmembrane</keyword>
<evidence type="ECO:0000313" key="2">
    <source>
        <dbReference type="EMBL" id="MDR7084686.1"/>
    </source>
</evidence>
<keyword evidence="1" id="KW-0472">Membrane</keyword>
<protein>
    <recommendedName>
        <fullName evidence="4">Molybdate ABC transporter permease subunit</fullName>
    </recommendedName>
</protein>
<name>A0ABU1UHS6_9MICC</name>
<feature type="transmembrane region" description="Helical" evidence="1">
    <location>
        <begin position="45"/>
        <end position="62"/>
    </location>
</feature>
<sequence>MVCPPHLLPVRASLISAGILFALLSAGIAGLLLRPRANGWLDGMSRSVIFAVPVILVPTVVARTS</sequence>
<accession>A0ABU1UHS6</accession>
<proteinExistence type="predicted"/>
<evidence type="ECO:0000256" key="1">
    <source>
        <dbReference type="SAM" id="Phobius"/>
    </source>
</evidence>
<dbReference type="EMBL" id="JAVDVQ010000028">
    <property type="protein sequence ID" value="MDR7084686.1"/>
    <property type="molecule type" value="Genomic_DNA"/>
</dbReference>
<organism evidence="2 3">
    <name type="scientific">Arthrobacter ginsengisoli</name>
    <dbReference type="NCBI Taxonomy" id="1356565"/>
    <lineage>
        <taxon>Bacteria</taxon>
        <taxon>Bacillati</taxon>
        <taxon>Actinomycetota</taxon>
        <taxon>Actinomycetes</taxon>
        <taxon>Micrococcales</taxon>
        <taxon>Micrococcaceae</taxon>
        <taxon>Arthrobacter</taxon>
    </lineage>
</organism>
<evidence type="ECO:0000313" key="3">
    <source>
        <dbReference type="Proteomes" id="UP001252243"/>
    </source>
</evidence>